<feature type="non-terminal residue" evidence="1">
    <location>
        <position position="101"/>
    </location>
</feature>
<organism evidence="1 2">
    <name type="scientific">Papaver atlanticum</name>
    <dbReference type="NCBI Taxonomy" id="357466"/>
    <lineage>
        <taxon>Eukaryota</taxon>
        <taxon>Viridiplantae</taxon>
        <taxon>Streptophyta</taxon>
        <taxon>Embryophyta</taxon>
        <taxon>Tracheophyta</taxon>
        <taxon>Spermatophyta</taxon>
        <taxon>Magnoliopsida</taxon>
        <taxon>Ranunculales</taxon>
        <taxon>Papaveraceae</taxon>
        <taxon>Papaveroideae</taxon>
        <taxon>Papaver</taxon>
    </lineage>
</organism>
<protein>
    <submittedName>
        <fullName evidence="1">Uncharacterized protein</fullName>
    </submittedName>
</protein>
<keyword evidence="2" id="KW-1185">Reference proteome</keyword>
<comment type="caution">
    <text evidence="1">The sequence shown here is derived from an EMBL/GenBank/DDBJ whole genome shotgun (WGS) entry which is preliminary data.</text>
</comment>
<reference evidence="1" key="1">
    <citation type="submission" date="2022-04" db="EMBL/GenBank/DDBJ databases">
        <title>A functionally conserved STORR gene fusion in Papaver species that diverged 16.8 million years ago.</title>
        <authorList>
            <person name="Catania T."/>
        </authorList>
    </citation>
    <scope>NUCLEOTIDE SEQUENCE</scope>
    <source>
        <strain evidence="1">S-188037</strain>
    </source>
</reference>
<evidence type="ECO:0000313" key="2">
    <source>
        <dbReference type="Proteomes" id="UP001202328"/>
    </source>
</evidence>
<name>A0AAD4TJW7_9MAGN</name>
<dbReference type="EMBL" id="JAJJMB010000948">
    <property type="protein sequence ID" value="KAI3960115.1"/>
    <property type="molecule type" value="Genomic_DNA"/>
</dbReference>
<accession>A0AAD4TJW7</accession>
<sequence length="101" mass="11919">MRMGDAVIWDPWFKDSLHQQTEEFQIALEMSKRRFVFKDVIKGTRVSAYLVYDKPELEMGDHFHYVPEELYSQFWRGHSVGALRTKTTHINTRDDLGVGNI</sequence>
<evidence type="ECO:0000313" key="1">
    <source>
        <dbReference type="EMBL" id="KAI3960115.1"/>
    </source>
</evidence>
<proteinExistence type="predicted"/>
<dbReference type="AlphaFoldDB" id="A0AAD4TJW7"/>
<dbReference type="Proteomes" id="UP001202328">
    <property type="component" value="Unassembled WGS sequence"/>
</dbReference>
<gene>
    <name evidence="1" type="ORF">MKW98_016839</name>
</gene>